<evidence type="ECO:0000313" key="1">
    <source>
        <dbReference type="EMBL" id="KAK8781742.1"/>
    </source>
</evidence>
<sequence length="117" mass="13148">MVSSLSTQRDAHMTVRKLHTRDIQSALFVSVAMFGRWYKPRYQNAEVRARSGSQGGFGFLQKCRHDSGEALGSPVQVCRDSAYTVDHHKTEPQGVMAYNKEAGKLLAYDIAESLRQK</sequence>
<feature type="non-terminal residue" evidence="1">
    <location>
        <position position="117"/>
    </location>
</feature>
<proteinExistence type="predicted"/>
<comment type="caution">
    <text evidence="1">The sequence shown here is derived from an EMBL/GenBank/DDBJ whole genome shotgun (WGS) entry which is preliminary data.</text>
</comment>
<organism evidence="1 2">
    <name type="scientific">Amblyomma americanum</name>
    <name type="common">Lone star tick</name>
    <dbReference type="NCBI Taxonomy" id="6943"/>
    <lineage>
        <taxon>Eukaryota</taxon>
        <taxon>Metazoa</taxon>
        <taxon>Ecdysozoa</taxon>
        <taxon>Arthropoda</taxon>
        <taxon>Chelicerata</taxon>
        <taxon>Arachnida</taxon>
        <taxon>Acari</taxon>
        <taxon>Parasitiformes</taxon>
        <taxon>Ixodida</taxon>
        <taxon>Ixodoidea</taxon>
        <taxon>Ixodidae</taxon>
        <taxon>Amblyomminae</taxon>
        <taxon>Amblyomma</taxon>
    </lineage>
</organism>
<dbReference type="EMBL" id="JARKHS020007389">
    <property type="protein sequence ID" value="KAK8781742.1"/>
    <property type="molecule type" value="Genomic_DNA"/>
</dbReference>
<keyword evidence="2" id="KW-1185">Reference proteome</keyword>
<protein>
    <submittedName>
        <fullName evidence="1">Uncharacterized protein</fullName>
    </submittedName>
</protein>
<dbReference type="AlphaFoldDB" id="A0AAQ4F4T2"/>
<dbReference type="Proteomes" id="UP001321473">
    <property type="component" value="Unassembled WGS sequence"/>
</dbReference>
<name>A0AAQ4F4T2_AMBAM</name>
<accession>A0AAQ4F4T2</accession>
<reference evidence="1 2" key="1">
    <citation type="journal article" date="2023" name="Arcadia Sci">
        <title>De novo assembly of a long-read Amblyomma americanum tick genome.</title>
        <authorList>
            <person name="Chou S."/>
            <person name="Poskanzer K.E."/>
            <person name="Rollins M."/>
            <person name="Thuy-Boun P.S."/>
        </authorList>
    </citation>
    <scope>NUCLEOTIDE SEQUENCE [LARGE SCALE GENOMIC DNA]</scope>
    <source>
        <strain evidence="1">F_SG_1</strain>
        <tissue evidence="1">Salivary glands</tissue>
    </source>
</reference>
<evidence type="ECO:0000313" key="2">
    <source>
        <dbReference type="Proteomes" id="UP001321473"/>
    </source>
</evidence>
<gene>
    <name evidence="1" type="ORF">V5799_016916</name>
</gene>